<name>A0ABT5E054_9BACT</name>
<dbReference type="NCBIfam" id="TIGR03901">
    <property type="entry name" value="MYXO-CTERM"/>
    <property type="match status" value="1"/>
</dbReference>
<evidence type="ECO:0000313" key="3">
    <source>
        <dbReference type="EMBL" id="MDC0719261.1"/>
    </source>
</evidence>
<dbReference type="RefSeq" id="WP_272087772.1">
    <property type="nucleotide sequence ID" value="NZ_JAQNDL010000002.1"/>
</dbReference>
<feature type="signal peptide" evidence="2">
    <location>
        <begin position="1"/>
        <end position="33"/>
    </location>
</feature>
<feature type="chain" id="PRO_5045840356" evidence="2">
    <location>
        <begin position="34"/>
        <end position="197"/>
    </location>
</feature>
<dbReference type="InterPro" id="IPR024038">
    <property type="entry name" value="MYXO-CTERM"/>
</dbReference>
<dbReference type="EMBL" id="JAQNDL010000002">
    <property type="protein sequence ID" value="MDC0719261.1"/>
    <property type="molecule type" value="Genomic_DNA"/>
</dbReference>
<proteinExistence type="predicted"/>
<reference evidence="3 4" key="1">
    <citation type="submission" date="2022-11" db="EMBL/GenBank/DDBJ databases">
        <title>Minimal conservation of predation-associated metabolite biosynthetic gene clusters underscores biosynthetic potential of Myxococcota including descriptions for ten novel species: Archangium lansinium sp. nov., Myxococcus landrumus sp. nov., Nannocystis bai.</title>
        <authorList>
            <person name="Ahearne A."/>
            <person name="Stevens C."/>
            <person name="Dowd S."/>
        </authorList>
    </citation>
    <scope>NUCLEOTIDE SEQUENCE [LARGE SCALE GENOMIC DNA]</scope>
    <source>
        <strain evidence="3 4">BB15-2</strain>
    </source>
</reference>
<evidence type="ECO:0000256" key="2">
    <source>
        <dbReference type="SAM" id="SignalP"/>
    </source>
</evidence>
<sequence length="197" mass="19503">MRLSSPLFFTSVARWSAAALLLLAPAASHTARADAVSEPPSCPEGSSPNGCHGGEYCDPDVCIESSACSEGKVCKEIQGCLDTVSCSGGWSDTGSGSSEDNLLGLCGEGGTCAKGSCRAIKLCVAETAATSTGDTAGTSAGSDSDASAGSGSGSESDGTTPKKELGCGSCRAGDDSAPALLGLGVLGLAIRRSRRRR</sequence>
<feature type="region of interest" description="Disordered" evidence="1">
    <location>
        <begin position="132"/>
        <end position="165"/>
    </location>
</feature>
<keyword evidence="2" id="KW-0732">Signal</keyword>
<evidence type="ECO:0000313" key="4">
    <source>
        <dbReference type="Proteomes" id="UP001221686"/>
    </source>
</evidence>
<organism evidence="3 4">
    <name type="scientific">Nannocystis bainbridge</name>
    <dbReference type="NCBI Taxonomy" id="2995303"/>
    <lineage>
        <taxon>Bacteria</taxon>
        <taxon>Pseudomonadati</taxon>
        <taxon>Myxococcota</taxon>
        <taxon>Polyangia</taxon>
        <taxon>Nannocystales</taxon>
        <taxon>Nannocystaceae</taxon>
        <taxon>Nannocystis</taxon>
    </lineage>
</organism>
<dbReference type="Proteomes" id="UP001221686">
    <property type="component" value="Unassembled WGS sequence"/>
</dbReference>
<gene>
    <name evidence="3" type="ORF">POL25_20320</name>
</gene>
<comment type="caution">
    <text evidence="3">The sequence shown here is derived from an EMBL/GenBank/DDBJ whole genome shotgun (WGS) entry which is preliminary data.</text>
</comment>
<protein>
    <submittedName>
        <fullName evidence="3">MYXO-CTERM sorting domain-containing protein</fullName>
    </submittedName>
</protein>
<feature type="compositionally biased region" description="Low complexity" evidence="1">
    <location>
        <begin position="132"/>
        <end position="159"/>
    </location>
</feature>
<keyword evidence="4" id="KW-1185">Reference proteome</keyword>
<accession>A0ABT5E054</accession>
<evidence type="ECO:0000256" key="1">
    <source>
        <dbReference type="SAM" id="MobiDB-lite"/>
    </source>
</evidence>